<dbReference type="Proteomes" id="UP000024329">
    <property type="component" value="Unassembled WGS sequence"/>
</dbReference>
<feature type="signal peptide" evidence="1">
    <location>
        <begin position="1"/>
        <end position="25"/>
    </location>
</feature>
<evidence type="ECO:0000313" key="3">
    <source>
        <dbReference type="Proteomes" id="UP000024329"/>
    </source>
</evidence>
<feature type="chain" id="PRO_5001557149" evidence="1">
    <location>
        <begin position="26"/>
        <end position="91"/>
    </location>
</feature>
<reference evidence="2 3" key="1">
    <citation type="submission" date="2014-03" db="EMBL/GenBank/DDBJ databases">
        <title>Whole genome sequence of Novosphingobium resinovorum KF1.</title>
        <authorList>
            <person name="Gan H.M."/>
            <person name="Gan H.Y."/>
            <person name="Chew T.H."/>
            <person name="Savka M.A."/>
        </authorList>
    </citation>
    <scope>NUCLEOTIDE SEQUENCE [LARGE SCALE GENOMIC DNA]</scope>
    <source>
        <strain evidence="2 3">KF1</strain>
    </source>
</reference>
<comment type="caution">
    <text evidence="2">The sequence shown here is derived from an EMBL/GenBank/DDBJ whole genome shotgun (WGS) entry which is preliminary data.</text>
</comment>
<sequence>MAHRLILTLLALLTGLAAQVGPAEACVSRVSAVQVLAAHEVAAKAPRAPVALARLPEPGLRNTRLHAPQQPVAFAPVAVPAVFTGIDRARQ</sequence>
<keyword evidence="1" id="KW-0732">Signal</keyword>
<dbReference type="STRING" id="158500.BES08_02370"/>
<evidence type="ECO:0000256" key="1">
    <source>
        <dbReference type="SAM" id="SignalP"/>
    </source>
</evidence>
<accession>A0A031K656</accession>
<name>A0A031K656_9SPHN</name>
<dbReference type="EMBL" id="JFYZ01000001">
    <property type="protein sequence ID" value="EZP84704.1"/>
    <property type="molecule type" value="Genomic_DNA"/>
</dbReference>
<proteinExistence type="predicted"/>
<dbReference type="PATRIC" id="fig|158500.4.peg.476"/>
<organism evidence="2 3">
    <name type="scientific">Novosphingobium resinovorum</name>
    <dbReference type="NCBI Taxonomy" id="158500"/>
    <lineage>
        <taxon>Bacteria</taxon>
        <taxon>Pseudomonadati</taxon>
        <taxon>Pseudomonadota</taxon>
        <taxon>Alphaproteobacteria</taxon>
        <taxon>Sphingomonadales</taxon>
        <taxon>Sphingomonadaceae</taxon>
        <taxon>Novosphingobium</taxon>
    </lineage>
</organism>
<evidence type="ECO:0000313" key="2">
    <source>
        <dbReference type="EMBL" id="EZP84704.1"/>
    </source>
</evidence>
<gene>
    <name evidence="2" type="ORF">BV97_00462</name>
</gene>
<protein>
    <submittedName>
        <fullName evidence="2">Uncharacterized protein</fullName>
    </submittedName>
</protein>
<dbReference type="RefSeq" id="WP_008830878.1">
    <property type="nucleotide sequence ID" value="NZ_JFYZ01000001.1"/>
</dbReference>
<dbReference type="AlphaFoldDB" id="A0A031K656"/>